<dbReference type="EC" id="1.8.5.1" evidence="7"/>
<dbReference type="SFLD" id="SFLDG01152">
    <property type="entry name" value="Main.3:_Omega-_and_Tau-like"/>
    <property type="match status" value="1"/>
</dbReference>
<dbReference type="InterPro" id="IPR004045">
    <property type="entry name" value="Glutathione_S-Trfase_N"/>
</dbReference>
<dbReference type="PROSITE" id="PS50404">
    <property type="entry name" value="GST_NTER"/>
    <property type="match status" value="1"/>
</dbReference>
<dbReference type="InterPro" id="IPR010987">
    <property type="entry name" value="Glutathione-S-Trfase_C-like"/>
</dbReference>
<feature type="domain" description="GST N-terminal" evidence="8">
    <location>
        <begin position="20"/>
        <end position="99"/>
    </location>
</feature>
<sequence>MSTEKCFDKGSAAPGPIPKGHIRLYSMRFCPFAHRTRLVLNAKGIKYETININLKDKPEWFLKKNPFGLVPTLETSVGEVIYESPITCEYLDEAYPEKKLLPPSPFGKAQQKMMLEHFSKVVPYFYKIPAGRNNGEDVSGLEAELQEKFAKLNEDLVNKKTKFFGGESITMIDYMMWPFFERLEVFELKHCLDSTPELKKWTEHMSEDPTVKTTRLSVDTYKGFYKTYIQGKANYDYGL</sequence>
<dbReference type="InterPro" id="IPR050983">
    <property type="entry name" value="GST_Omega/HSP26"/>
</dbReference>
<dbReference type="PROSITE" id="PS50405">
    <property type="entry name" value="GST_CTER"/>
    <property type="match status" value="1"/>
</dbReference>
<dbReference type="SUPFAM" id="SSF52833">
    <property type="entry name" value="Thioredoxin-like"/>
    <property type="match status" value="1"/>
</dbReference>
<dbReference type="PANTHER" id="PTHR43968:SF6">
    <property type="entry name" value="GLUTATHIONE S-TRANSFERASE OMEGA"/>
    <property type="match status" value="1"/>
</dbReference>
<dbReference type="Gene3D" id="3.40.30.10">
    <property type="entry name" value="Glutaredoxin"/>
    <property type="match status" value="1"/>
</dbReference>
<dbReference type="CDD" id="cd03184">
    <property type="entry name" value="GST_C_Omega"/>
    <property type="match status" value="1"/>
</dbReference>
<name>A0A3Q3NFC7_9TELE</name>
<dbReference type="InterPro" id="IPR004046">
    <property type="entry name" value="GST_C"/>
</dbReference>
<dbReference type="GeneTree" id="ENSGT00940000155351"/>
<dbReference type="InterPro" id="IPR036282">
    <property type="entry name" value="Glutathione-S-Trfase_C_sf"/>
</dbReference>
<keyword evidence="3 7" id="KW-0560">Oxidoreductase</keyword>
<dbReference type="Pfam" id="PF14497">
    <property type="entry name" value="GST_C_3"/>
    <property type="match status" value="1"/>
</dbReference>
<dbReference type="AlphaFoldDB" id="A0A3Q3NFC7"/>
<dbReference type="InParanoid" id="A0A3Q3NFC7"/>
<reference evidence="10" key="1">
    <citation type="submission" date="2025-08" db="UniProtKB">
        <authorList>
            <consortium name="Ensembl"/>
        </authorList>
    </citation>
    <scope>IDENTIFICATION</scope>
</reference>
<dbReference type="SFLD" id="SFLDS00019">
    <property type="entry name" value="Glutathione_Transferase_(cytos"/>
    <property type="match status" value="1"/>
</dbReference>
<comment type="similarity">
    <text evidence="1 7">Belongs to the GST superfamily. Omega family.</text>
</comment>
<dbReference type="Gene3D" id="1.20.1050.10">
    <property type="match status" value="1"/>
</dbReference>
<dbReference type="FunFam" id="1.20.1050.10:FF:000009">
    <property type="entry name" value="Glutathione S-transferase omega-1"/>
    <property type="match status" value="1"/>
</dbReference>
<reference evidence="10" key="2">
    <citation type="submission" date="2025-09" db="UniProtKB">
        <authorList>
            <consortium name="Ensembl"/>
        </authorList>
    </citation>
    <scope>IDENTIFICATION</scope>
</reference>
<evidence type="ECO:0000313" key="10">
    <source>
        <dbReference type="Ensembl" id="ENSMAMP00000031189.2"/>
    </source>
</evidence>
<dbReference type="EC" id="1.20.4.2" evidence="7"/>
<dbReference type="GO" id="GO:0050610">
    <property type="term" value="F:methylarsonate reductase activity"/>
    <property type="evidence" value="ECO:0007669"/>
    <property type="project" value="UniProtKB-UniRule"/>
</dbReference>
<dbReference type="GO" id="GO:0004364">
    <property type="term" value="F:glutathione transferase activity"/>
    <property type="evidence" value="ECO:0007669"/>
    <property type="project" value="UniProtKB-UniRule"/>
</dbReference>
<dbReference type="CDD" id="cd03055">
    <property type="entry name" value="GST_N_Omega"/>
    <property type="match status" value="1"/>
</dbReference>
<dbReference type="RefSeq" id="XP_026164312.1">
    <property type="nucleotide sequence ID" value="XM_026308527.2"/>
</dbReference>
<dbReference type="InterPro" id="IPR045073">
    <property type="entry name" value="Omega/Tau-like"/>
</dbReference>
<proteinExistence type="inferred from homology"/>
<keyword evidence="2 7" id="KW-0808">Transferase</keyword>
<dbReference type="Ensembl" id="ENSMAMT00000032004.2">
    <property type="protein sequence ID" value="ENSMAMP00000031189.2"/>
    <property type="gene ID" value="ENSMAMG00000019052.2"/>
</dbReference>
<dbReference type="InterPro" id="IPR040079">
    <property type="entry name" value="Glutathione_S-Trfase"/>
</dbReference>
<evidence type="ECO:0000256" key="4">
    <source>
        <dbReference type="ARBA" id="ARBA00047960"/>
    </source>
</evidence>
<evidence type="ECO:0000256" key="5">
    <source>
        <dbReference type="ARBA" id="ARBA00048353"/>
    </source>
</evidence>
<comment type="catalytic activity">
    <reaction evidence="4 7">
        <text>RX + glutathione = an S-substituted glutathione + a halide anion + H(+)</text>
        <dbReference type="Rhea" id="RHEA:16437"/>
        <dbReference type="ChEBI" id="CHEBI:15378"/>
        <dbReference type="ChEBI" id="CHEBI:16042"/>
        <dbReference type="ChEBI" id="CHEBI:17792"/>
        <dbReference type="ChEBI" id="CHEBI:57925"/>
        <dbReference type="ChEBI" id="CHEBI:90779"/>
        <dbReference type="EC" id="2.5.1.18"/>
    </reaction>
</comment>
<dbReference type="PANTHER" id="PTHR43968">
    <property type="match status" value="1"/>
</dbReference>
<dbReference type="PRINTS" id="PR01625">
    <property type="entry name" value="GSTRNSFRASEO"/>
</dbReference>
<feature type="domain" description="GST C-terminal" evidence="9">
    <location>
        <begin position="104"/>
        <end position="229"/>
    </location>
</feature>
<evidence type="ECO:0000256" key="1">
    <source>
        <dbReference type="ARBA" id="ARBA00011067"/>
    </source>
</evidence>
<evidence type="ECO:0000256" key="7">
    <source>
        <dbReference type="RuleBase" id="RU368071"/>
    </source>
</evidence>
<accession>A0A3Q3NFC7</accession>
<dbReference type="GO" id="GO:0005737">
    <property type="term" value="C:cytoplasm"/>
    <property type="evidence" value="ECO:0007669"/>
    <property type="project" value="InterPro"/>
</dbReference>
<protein>
    <recommendedName>
        <fullName evidence="7">Glutathione S-transferase omega</fullName>
        <shortName evidence="7">GSTO</shortName>
        <ecNumber evidence="7">1.20.4.2</ecNumber>
        <ecNumber evidence="7">1.8.5.1</ecNumber>
        <ecNumber evidence="7">2.5.1.18</ecNumber>
    </recommendedName>
    <alternativeName>
        <fullName evidence="7">Glutathione-dependent dehydroascorbate reductase</fullName>
    </alternativeName>
    <alternativeName>
        <fullName evidence="7">Monomethylarsonic acid reductase</fullName>
    </alternativeName>
</protein>
<comment type="catalytic activity">
    <reaction evidence="5 7">
        <text>methylarsonate + 2 glutathione + H(+) = methylarsonous acid + glutathione disulfide + H2O</text>
        <dbReference type="Rhea" id="RHEA:15969"/>
        <dbReference type="ChEBI" id="CHEBI:15377"/>
        <dbReference type="ChEBI" id="CHEBI:15378"/>
        <dbReference type="ChEBI" id="CHEBI:17826"/>
        <dbReference type="ChEBI" id="CHEBI:33409"/>
        <dbReference type="ChEBI" id="CHEBI:57925"/>
        <dbReference type="ChEBI" id="CHEBI:58297"/>
        <dbReference type="EC" id="1.20.4.2"/>
    </reaction>
</comment>
<keyword evidence="11" id="KW-1185">Reference proteome</keyword>
<comment type="function">
    <text evidence="7">Exhibits glutathione-dependent thiol transferase activity. Has high dehydroascorbate reductase activity and may contribute to the recycling of ascorbic acid. Participates in the biotransformation of inorganic arsenic and reduces monomethylarsonic acid (MMA).</text>
</comment>
<dbReference type="EC" id="2.5.1.18" evidence="7"/>
<organism evidence="10 11">
    <name type="scientific">Mastacembelus armatus</name>
    <name type="common">zig-zag eel</name>
    <dbReference type="NCBI Taxonomy" id="205130"/>
    <lineage>
        <taxon>Eukaryota</taxon>
        <taxon>Metazoa</taxon>
        <taxon>Chordata</taxon>
        <taxon>Craniata</taxon>
        <taxon>Vertebrata</taxon>
        <taxon>Euteleostomi</taxon>
        <taxon>Actinopterygii</taxon>
        <taxon>Neopterygii</taxon>
        <taxon>Teleostei</taxon>
        <taxon>Neoteleostei</taxon>
        <taxon>Acanthomorphata</taxon>
        <taxon>Anabantaria</taxon>
        <taxon>Synbranchiformes</taxon>
        <taxon>Mastacembelidae</taxon>
        <taxon>Mastacembelus</taxon>
    </lineage>
</organism>
<dbReference type="SUPFAM" id="SSF47616">
    <property type="entry name" value="GST C-terminal domain-like"/>
    <property type="match status" value="1"/>
</dbReference>
<dbReference type="GO" id="GO:0045174">
    <property type="term" value="F:glutathione dehydrogenase (ascorbate) activity"/>
    <property type="evidence" value="ECO:0007669"/>
    <property type="project" value="UniProtKB-UniRule"/>
</dbReference>
<dbReference type="InterPro" id="IPR005442">
    <property type="entry name" value="GST_omega"/>
</dbReference>
<evidence type="ECO:0000313" key="11">
    <source>
        <dbReference type="Proteomes" id="UP000261640"/>
    </source>
</evidence>
<dbReference type="Proteomes" id="UP000261640">
    <property type="component" value="Unplaced"/>
</dbReference>
<dbReference type="GeneID" id="113131370"/>
<evidence type="ECO:0000256" key="3">
    <source>
        <dbReference type="ARBA" id="ARBA00023002"/>
    </source>
</evidence>
<evidence type="ECO:0000259" key="8">
    <source>
        <dbReference type="PROSITE" id="PS50404"/>
    </source>
</evidence>
<evidence type="ECO:0000256" key="2">
    <source>
        <dbReference type="ARBA" id="ARBA00022679"/>
    </source>
</evidence>
<dbReference type="PROSITE" id="PS51354">
    <property type="entry name" value="GLUTAREDOXIN_2"/>
    <property type="match status" value="1"/>
</dbReference>
<dbReference type="FunFam" id="3.40.30.10:FF:000123">
    <property type="entry name" value="Glutathione transferase o1"/>
    <property type="match status" value="1"/>
</dbReference>
<evidence type="ECO:0000256" key="6">
    <source>
        <dbReference type="ARBA" id="ARBA00049544"/>
    </source>
</evidence>
<dbReference type="Pfam" id="PF13417">
    <property type="entry name" value="GST_N_3"/>
    <property type="match status" value="1"/>
</dbReference>
<dbReference type="InterPro" id="IPR036249">
    <property type="entry name" value="Thioredoxin-like_sf"/>
</dbReference>
<dbReference type="SFLD" id="SFLDG00358">
    <property type="entry name" value="Main_(cytGST)"/>
    <property type="match status" value="1"/>
</dbReference>
<evidence type="ECO:0000259" key="9">
    <source>
        <dbReference type="PROSITE" id="PS50405"/>
    </source>
</evidence>
<dbReference type="OrthoDB" id="4951845at2759"/>
<comment type="catalytic activity">
    <reaction evidence="6 7">
        <text>L-dehydroascorbate + 2 glutathione = glutathione disulfide + L-ascorbate</text>
        <dbReference type="Rhea" id="RHEA:24424"/>
        <dbReference type="ChEBI" id="CHEBI:38290"/>
        <dbReference type="ChEBI" id="CHEBI:57925"/>
        <dbReference type="ChEBI" id="CHEBI:58297"/>
        <dbReference type="ChEBI" id="CHEBI:58539"/>
        <dbReference type="EC" id="1.8.5.1"/>
    </reaction>
</comment>
<dbReference type="GO" id="GO:0006749">
    <property type="term" value="P:glutathione metabolic process"/>
    <property type="evidence" value="ECO:0007669"/>
    <property type="project" value="UniProtKB-UniRule"/>
</dbReference>